<dbReference type="RefSeq" id="WP_092760472.1">
    <property type="nucleotide sequence ID" value="NZ_FNZQ01000001.1"/>
</dbReference>
<proteinExistence type="predicted"/>
<dbReference type="AlphaFoldDB" id="A0A1H7IQ03"/>
<keyword evidence="1" id="KW-0808">Transferase</keyword>
<dbReference type="Proteomes" id="UP000199283">
    <property type="component" value="Unassembled WGS sequence"/>
</dbReference>
<dbReference type="OrthoDB" id="9771846at2"/>
<reference evidence="1 2" key="1">
    <citation type="submission" date="2016-10" db="EMBL/GenBank/DDBJ databases">
        <authorList>
            <person name="de Groot N.N."/>
        </authorList>
    </citation>
    <scope>NUCLEOTIDE SEQUENCE [LARGE SCALE GENOMIC DNA]</scope>
    <source>
        <strain evidence="1 2">DSM 14858</strain>
    </source>
</reference>
<gene>
    <name evidence="1" type="ORF">SAMN04488526_1110</name>
</gene>
<accession>A0A1H7IQ03</accession>
<evidence type="ECO:0000313" key="2">
    <source>
        <dbReference type="Proteomes" id="UP000199283"/>
    </source>
</evidence>
<dbReference type="STRING" id="188906.SAMN04488526_1110"/>
<sequence>MRPVIGLCRFSFVGRGDWVAWRGHDGDDALRAETASMLYDEARLTRRFWTFENLLLASLKAQTCPDWHLIVLTSDVMPQRWLDRLRDICASDPRITVEISSLNDVNTAMLPTVAEVEKTIGNTDGRTVQFRIDDDDCLSNVYVERLQAVTAAFSEFKAFSFTMPKGLVATFYDDQPPQAYELELPFHSVGTAALLPPRRAGDSTIFSFGHFGIGKRWHAVADYGPPGFFAVKMTDHDSAQITADAGGKHAAISWDALEARLATNFPFIDLPGLRKALAAG</sequence>
<organism evidence="1 2">
    <name type="scientific">Jannaschia helgolandensis</name>
    <dbReference type="NCBI Taxonomy" id="188906"/>
    <lineage>
        <taxon>Bacteria</taxon>
        <taxon>Pseudomonadati</taxon>
        <taxon>Pseudomonadota</taxon>
        <taxon>Alphaproteobacteria</taxon>
        <taxon>Rhodobacterales</taxon>
        <taxon>Roseobacteraceae</taxon>
        <taxon>Jannaschia</taxon>
    </lineage>
</organism>
<dbReference type="GO" id="GO:0016740">
    <property type="term" value="F:transferase activity"/>
    <property type="evidence" value="ECO:0007669"/>
    <property type="project" value="UniProtKB-KW"/>
</dbReference>
<name>A0A1H7IQ03_9RHOB</name>
<dbReference type="EMBL" id="FNZQ01000001">
    <property type="protein sequence ID" value="SEK63797.1"/>
    <property type="molecule type" value="Genomic_DNA"/>
</dbReference>
<evidence type="ECO:0000313" key="1">
    <source>
        <dbReference type="EMBL" id="SEK63797.1"/>
    </source>
</evidence>
<keyword evidence="2" id="KW-1185">Reference proteome</keyword>
<dbReference type="InterPro" id="IPR021466">
    <property type="entry name" value="Put_rhamnosyl_transferase"/>
</dbReference>
<dbReference type="Pfam" id="PF11316">
    <property type="entry name" value="Rhamno_transf"/>
    <property type="match status" value="1"/>
</dbReference>
<protein>
    <submittedName>
        <fullName evidence="1">Putative rhamnosyl transferase</fullName>
    </submittedName>
</protein>